<dbReference type="GO" id="GO:0008360">
    <property type="term" value="P:regulation of cell shape"/>
    <property type="evidence" value="ECO:0007669"/>
    <property type="project" value="UniProtKB-UniRule"/>
</dbReference>
<gene>
    <name evidence="9" type="ORF">NIT7321_03604</name>
</gene>
<dbReference type="GO" id="GO:0004180">
    <property type="term" value="F:carboxypeptidase activity"/>
    <property type="evidence" value="ECO:0007669"/>
    <property type="project" value="UniProtKB-ARBA"/>
</dbReference>
<dbReference type="InterPro" id="IPR005490">
    <property type="entry name" value="LD_TPept_cat_dom"/>
</dbReference>
<keyword evidence="10" id="KW-1185">Reference proteome</keyword>
<dbReference type="STRING" id="481446.NIT7645_02927"/>
<comment type="pathway">
    <text evidence="1 7">Cell wall biogenesis; peptidoglycan biosynthesis.</text>
</comment>
<accession>A0A0H5DG35</accession>
<dbReference type="Pfam" id="PF03734">
    <property type="entry name" value="YkuD"/>
    <property type="match status" value="1"/>
</dbReference>
<dbReference type="GeneID" id="78398692"/>
<dbReference type="InterPro" id="IPR038063">
    <property type="entry name" value="Transpep_catalytic_dom"/>
</dbReference>
<dbReference type="Proteomes" id="UP000043764">
    <property type="component" value="Unassembled WGS sequence"/>
</dbReference>
<feature type="active site" description="Nucleophile" evidence="7">
    <location>
        <position position="150"/>
    </location>
</feature>
<evidence type="ECO:0000256" key="5">
    <source>
        <dbReference type="ARBA" id="ARBA00022984"/>
    </source>
</evidence>
<name>A0A0H5DG35_9RHOB</name>
<dbReference type="OrthoDB" id="9809748at2"/>
<dbReference type="CDD" id="cd16913">
    <property type="entry name" value="YkuD_like"/>
    <property type="match status" value="1"/>
</dbReference>
<dbReference type="RefSeq" id="WP_008561128.1">
    <property type="nucleotide sequence ID" value="NZ_BSKQ01000001.1"/>
</dbReference>
<evidence type="ECO:0000256" key="3">
    <source>
        <dbReference type="ARBA" id="ARBA00022679"/>
    </source>
</evidence>
<dbReference type="PANTHER" id="PTHR36699">
    <property type="entry name" value="LD-TRANSPEPTIDASE"/>
    <property type="match status" value="1"/>
</dbReference>
<evidence type="ECO:0000256" key="1">
    <source>
        <dbReference type="ARBA" id="ARBA00004752"/>
    </source>
</evidence>
<dbReference type="GO" id="GO:0009252">
    <property type="term" value="P:peptidoglycan biosynthetic process"/>
    <property type="evidence" value="ECO:0007669"/>
    <property type="project" value="UniProtKB-UniPathway"/>
</dbReference>
<comment type="similarity">
    <text evidence="2">Belongs to the YkuD family.</text>
</comment>
<dbReference type="UniPathway" id="UPA00219"/>
<protein>
    <submittedName>
        <fullName evidence="9">L,D-transpeptidase catalytic domain</fullName>
    </submittedName>
</protein>
<evidence type="ECO:0000256" key="4">
    <source>
        <dbReference type="ARBA" id="ARBA00022960"/>
    </source>
</evidence>
<dbReference type="PROSITE" id="PS52029">
    <property type="entry name" value="LD_TPASE"/>
    <property type="match status" value="1"/>
</dbReference>
<dbReference type="GO" id="GO:0071555">
    <property type="term" value="P:cell wall organization"/>
    <property type="evidence" value="ECO:0007669"/>
    <property type="project" value="UniProtKB-UniRule"/>
</dbReference>
<evidence type="ECO:0000259" key="8">
    <source>
        <dbReference type="PROSITE" id="PS52029"/>
    </source>
</evidence>
<dbReference type="Gene3D" id="2.40.440.10">
    <property type="entry name" value="L,D-transpeptidase catalytic domain-like"/>
    <property type="match status" value="1"/>
</dbReference>
<reference evidence="9 10" key="1">
    <citation type="submission" date="2015-05" db="EMBL/GenBank/DDBJ databases">
        <authorList>
            <person name="Rodrigo-Torres Lidia"/>
            <person name="Arahal R.David."/>
        </authorList>
    </citation>
    <scope>NUCLEOTIDE SEQUENCE [LARGE SCALE GENOMIC DNA]</scope>
    <source>
        <strain evidence="9 10">CECT 7321</strain>
    </source>
</reference>
<evidence type="ECO:0000256" key="2">
    <source>
        <dbReference type="ARBA" id="ARBA00005992"/>
    </source>
</evidence>
<keyword evidence="5 7" id="KW-0573">Peptidoglycan synthesis</keyword>
<dbReference type="GO" id="GO:0016740">
    <property type="term" value="F:transferase activity"/>
    <property type="evidence" value="ECO:0007669"/>
    <property type="project" value="UniProtKB-KW"/>
</dbReference>
<dbReference type="PANTHER" id="PTHR36699:SF1">
    <property type="entry name" value="L,D-TRANSPEPTIDASE YAFK-RELATED"/>
    <property type="match status" value="1"/>
</dbReference>
<sequence>MDRRAFGLGIAATLGVAGCSSSTGPVNKFLAYNGPEVTSIVVNKGARKVYLMHDQDILREYKMDLGFAPAGHKAVEGDGKTPEGTYFIDRRNPNSAYHLSIGISYPNAEDRAKAAAMGKKPGGEIFIHGEPNSAKARKRAARVDDWTAGCIAVKNHEIEEIYAMVADGTPIFLYP</sequence>
<proteinExistence type="inferred from homology"/>
<keyword evidence="4 7" id="KW-0133">Cell shape</keyword>
<evidence type="ECO:0000256" key="6">
    <source>
        <dbReference type="ARBA" id="ARBA00023316"/>
    </source>
</evidence>
<evidence type="ECO:0000256" key="7">
    <source>
        <dbReference type="PROSITE-ProRule" id="PRU01373"/>
    </source>
</evidence>
<dbReference type="PROSITE" id="PS51257">
    <property type="entry name" value="PROKAR_LIPOPROTEIN"/>
    <property type="match status" value="1"/>
</dbReference>
<dbReference type="AlphaFoldDB" id="A0A0H5DG35"/>
<evidence type="ECO:0000313" key="9">
    <source>
        <dbReference type="EMBL" id="CRL12724.1"/>
    </source>
</evidence>
<evidence type="ECO:0000313" key="10">
    <source>
        <dbReference type="Proteomes" id="UP000043764"/>
    </source>
</evidence>
<dbReference type="EMBL" id="CVRL01000045">
    <property type="protein sequence ID" value="CRL12724.1"/>
    <property type="molecule type" value="Genomic_DNA"/>
</dbReference>
<feature type="active site" description="Proton donor/acceptor" evidence="7">
    <location>
        <position position="128"/>
    </location>
</feature>
<dbReference type="SUPFAM" id="SSF141523">
    <property type="entry name" value="L,D-transpeptidase catalytic domain-like"/>
    <property type="match status" value="1"/>
</dbReference>
<organism evidence="9 10">
    <name type="scientific">Phaeobacter italicus</name>
    <dbReference type="NCBI Taxonomy" id="481446"/>
    <lineage>
        <taxon>Bacteria</taxon>
        <taxon>Pseudomonadati</taxon>
        <taxon>Pseudomonadota</taxon>
        <taxon>Alphaproteobacteria</taxon>
        <taxon>Rhodobacterales</taxon>
        <taxon>Roseobacteraceae</taxon>
        <taxon>Phaeobacter</taxon>
    </lineage>
</organism>
<keyword evidence="6 7" id="KW-0961">Cell wall biogenesis/degradation</keyword>
<feature type="domain" description="L,D-TPase catalytic" evidence="8">
    <location>
        <begin position="38"/>
        <end position="174"/>
    </location>
</feature>
<keyword evidence="3" id="KW-0808">Transferase</keyword>